<sequence length="691" mass="78331">MFKSLSNSVRSLWQSKTQETAQNPERKRKRSTDETYQDDSDVEIVSVKKAKQEDTSSSPGILSFLSHPMSKMSEWVRKKTVRQDHFFTQPIPEDSRWNRRVDPGGQQNYSCASGSNVSVTNGSHTINTRDTDRLSRPPINTHSKNVSSENGLNGDVPVIDRQPGPHTLSVSSSRRSSCSSSRPGAGRRSAADFCFQLQERQNYLKLLQQYTTVELGYHGNKTRFAQPPDSLPQDRRSQIRSGAFLPLASAAPLSSSASSLASSVSFRADGAGPSSTFRAEGLQQYPRYRVTPSRVAPPSAPPSDRVVADHQPWSSSKTNSFAVPSRPSRVQQVNSTKPLSRRTQRRNSQTGAEQEQTPVPVGDGDQDVFVIEDGEPGKTTRSPLLGFKSSEYLDDEWLPRLNQKYTQSEKERLELIKEAEMKKKLLEERREGRLGNLDKKLRQQMRLFDEEPEVIEELPLPEVPQEKALPELTEAMEREIRMALDGGPSSEVLSEGFRLRLTRADLATLKGLNWLNDEVINFYMNMLMDRGEQEGFSKTYSFSTFFYPKLVQGGHAVVKRWTRRVDIFSHQYLVIPVHLGVHWCLCVVFMKEKKICYYDSMGGTNNQCLNAVRQYLADESAEKNKGQLDLSEWSAEIVKDIPQQMNGSDCGMFSCMYAETLTRGAKITFTQKDMPYFRRRMVYEILKKKLL</sequence>
<dbReference type="PROSITE" id="PS50600">
    <property type="entry name" value="ULP_PROTEASE"/>
    <property type="match status" value="1"/>
</dbReference>
<dbReference type="InterPro" id="IPR038765">
    <property type="entry name" value="Papain-like_cys_pep_sf"/>
</dbReference>
<evidence type="ECO:0000256" key="5">
    <source>
        <dbReference type="SAM" id="MobiDB-lite"/>
    </source>
</evidence>
<feature type="compositionally biased region" description="Basic and acidic residues" evidence="5">
    <location>
        <begin position="93"/>
        <end position="102"/>
    </location>
</feature>
<gene>
    <name evidence="7" type="ORF">V1264_013714</name>
</gene>
<dbReference type="EMBL" id="JBAMIC010000003">
    <property type="protein sequence ID" value="KAK7109723.1"/>
    <property type="molecule type" value="Genomic_DNA"/>
</dbReference>
<evidence type="ECO:0000256" key="1">
    <source>
        <dbReference type="ARBA" id="ARBA00005234"/>
    </source>
</evidence>
<keyword evidence="2" id="KW-0645">Protease</keyword>
<feature type="compositionally biased region" description="Polar residues" evidence="5">
    <location>
        <begin position="346"/>
        <end position="357"/>
    </location>
</feature>
<reference evidence="7 8" key="1">
    <citation type="submission" date="2024-02" db="EMBL/GenBank/DDBJ databases">
        <title>Chromosome-scale genome assembly of the rough periwinkle Littorina saxatilis.</title>
        <authorList>
            <person name="De Jode A."/>
            <person name="Faria R."/>
            <person name="Formenti G."/>
            <person name="Sims Y."/>
            <person name="Smith T.P."/>
            <person name="Tracey A."/>
            <person name="Wood J.M.D."/>
            <person name="Zagrodzka Z.B."/>
            <person name="Johannesson K."/>
            <person name="Butlin R.K."/>
            <person name="Leder E.H."/>
        </authorList>
    </citation>
    <scope>NUCLEOTIDE SEQUENCE [LARGE SCALE GENOMIC DNA]</scope>
    <source>
        <strain evidence="7">Snail1</strain>
        <tissue evidence="7">Muscle</tissue>
    </source>
</reference>
<dbReference type="GO" id="GO:0080090">
    <property type="term" value="P:regulation of primary metabolic process"/>
    <property type="evidence" value="ECO:0007669"/>
    <property type="project" value="UniProtKB-ARBA"/>
</dbReference>
<feature type="compositionally biased region" description="Low complexity" evidence="5">
    <location>
        <begin position="292"/>
        <end position="305"/>
    </location>
</feature>
<keyword evidence="4" id="KW-0788">Thiol protease</keyword>
<comment type="caution">
    <text evidence="7">The sequence shown here is derived from an EMBL/GenBank/DDBJ whole genome shotgun (WGS) entry which is preliminary data.</text>
</comment>
<dbReference type="GO" id="GO:0006508">
    <property type="term" value="P:proteolysis"/>
    <property type="evidence" value="ECO:0007669"/>
    <property type="project" value="UniProtKB-KW"/>
</dbReference>
<dbReference type="AlphaFoldDB" id="A0AAN9BQM0"/>
<feature type="region of interest" description="Disordered" evidence="5">
    <location>
        <begin position="92"/>
        <end position="187"/>
    </location>
</feature>
<evidence type="ECO:0000256" key="4">
    <source>
        <dbReference type="ARBA" id="ARBA00022807"/>
    </source>
</evidence>
<dbReference type="GO" id="GO:0060255">
    <property type="term" value="P:regulation of macromolecule metabolic process"/>
    <property type="evidence" value="ECO:0007669"/>
    <property type="project" value="UniProtKB-ARBA"/>
</dbReference>
<feature type="region of interest" description="Disordered" evidence="5">
    <location>
        <begin position="292"/>
        <end position="366"/>
    </location>
</feature>
<dbReference type="GO" id="GO:0016926">
    <property type="term" value="P:protein desumoylation"/>
    <property type="evidence" value="ECO:0007669"/>
    <property type="project" value="TreeGrafter"/>
</dbReference>
<evidence type="ECO:0000256" key="2">
    <source>
        <dbReference type="ARBA" id="ARBA00022670"/>
    </source>
</evidence>
<evidence type="ECO:0000313" key="7">
    <source>
        <dbReference type="EMBL" id="KAK7109723.1"/>
    </source>
</evidence>
<dbReference type="FunFam" id="3.40.395.10:FF:000001">
    <property type="entry name" value="Sentrin-specific protease 1"/>
    <property type="match status" value="1"/>
</dbReference>
<feature type="compositionally biased region" description="Low complexity" evidence="5">
    <location>
        <begin position="169"/>
        <end position="187"/>
    </location>
</feature>
<feature type="region of interest" description="Disordered" evidence="5">
    <location>
        <begin position="1"/>
        <end position="43"/>
    </location>
</feature>
<name>A0AAN9BQM0_9CAEN</name>
<feature type="compositionally biased region" description="Polar residues" evidence="5">
    <location>
        <begin position="312"/>
        <end position="338"/>
    </location>
</feature>
<feature type="compositionally biased region" description="Polar residues" evidence="5">
    <location>
        <begin position="1"/>
        <end position="23"/>
    </location>
</feature>
<dbReference type="GO" id="GO:0005634">
    <property type="term" value="C:nucleus"/>
    <property type="evidence" value="ECO:0007669"/>
    <property type="project" value="TreeGrafter"/>
</dbReference>
<evidence type="ECO:0000313" key="8">
    <source>
        <dbReference type="Proteomes" id="UP001374579"/>
    </source>
</evidence>
<comment type="similarity">
    <text evidence="1">Belongs to the peptidase C48 family.</text>
</comment>
<evidence type="ECO:0000256" key="3">
    <source>
        <dbReference type="ARBA" id="ARBA00022801"/>
    </source>
</evidence>
<feature type="region of interest" description="Disordered" evidence="5">
    <location>
        <begin position="266"/>
        <end position="285"/>
    </location>
</feature>
<dbReference type="PANTHER" id="PTHR12606">
    <property type="entry name" value="SENTRIN/SUMO-SPECIFIC PROTEASE"/>
    <property type="match status" value="1"/>
</dbReference>
<evidence type="ECO:0000259" key="6">
    <source>
        <dbReference type="PROSITE" id="PS50600"/>
    </source>
</evidence>
<dbReference type="Proteomes" id="UP001374579">
    <property type="component" value="Unassembled WGS sequence"/>
</dbReference>
<keyword evidence="3" id="KW-0378">Hydrolase</keyword>
<dbReference type="Gene3D" id="3.40.395.10">
    <property type="entry name" value="Adenoviral Proteinase, Chain A"/>
    <property type="match status" value="1"/>
</dbReference>
<proteinExistence type="inferred from homology"/>
<protein>
    <recommendedName>
        <fullName evidence="6">Ubiquitin-like protease family profile domain-containing protein</fullName>
    </recommendedName>
</protein>
<dbReference type="SUPFAM" id="SSF54001">
    <property type="entry name" value="Cysteine proteinases"/>
    <property type="match status" value="1"/>
</dbReference>
<feature type="domain" description="Ubiquitin-like protease family profile" evidence="6">
    <location>
        <begin position="499"/>
        <end position="661"/>
    </location>
</feature>
<keyword evidence="8" id="KW-1185">Reference proteome</keyword>
<dbReference type="PANTHER" id="PTHR12606:SF141">
    <property type="entry name" value="GH15225P-RELATED"/>
    <property type="match status" value="1"/>
</dbReference>
<dbReference type="GO" id="GO:0016929">
    <property type="term" value="F:deSUMOylase activity"/>
    <property type="evidence" value="ECO:0007669"/>
    <property type="project" value="TreeGrafter"/>
</dbReference>
<feature type="compositionally biased region" description="Polar residues" evidence="5">
    <location>
        <begin position="105"/>
        <end position="126"/>
    </location>
</feature>
<feature type="compositionally biased region" description="Polar residues" evidence="5">
    <location>
        <begin position="138"/>
        <end position="151"/>
    </location>
</feature>
<dbReference type="Pfam" id="PF02902">
    <property type="entry name" value="Peptidase_C48"/>
    <property type="match status" value="1"/>
</dbReference>
<dbReference type="InterPro" id="IPR003653">
    <property type="entry name" value="Peptidase_C48_C"/>
</dbReference>
<accession>A0AAN9BQM0</accession>
<organism evidence="7 8">
    <name type="scientific">Littorina saxatilis</name>
    <dbReference type="NCBI Taxonomy" id="31220"/>
    <lineage>
        <taxon>Eukaryota</taxon>
        <taxon>Metazoa</taxon>
        <taxon>Spiralia</taxon>
        <taxon>Lophotrochozoa</taxon>
        <taxon>Mollusca</taxon>
        <taxon>Gastropoda</taxon>
        <taxon>Caenogastropoda</taxon>
        <taxon>Littorinimorpha</taxon>
        <taxon>Littorinoidea</taxon>
        <taxon>Littorinidae</taxon>
        <taxon>Littorina</taxon>
    </lineage>
</organism>